<accession>A0ABU1FSZ3</accession>
<reference evidence="11" key="1">
    <citation type="submission" date="2023-07" db="EMBL/GenBank/DDBJ databases">
        <title>Description of three actinobacteria isolated from air of manufacturing shop in a pharmaceutical factory.</title>
        <authorList>
            <person name="Zhang D.-F."/>
        </authorList>
    </citation>
    <scope>NUCLEOTIDE SEQUENCE [LARGE SCALE GENOMIC DNA]</scope>
    <source>
        <strain evidence="11">CCTCC AB 207010</strain>
    </source>
</reference>
<dbReference type="SUPFAM" id="SSF54211">
    <property type="entry name" value="Ribosomal protein S5 domain 2-like"/>
    <property type="match status" value="1"/>
</dbReference>
<name>A0ABU1FSZ3_9MICC</name>
<dbReference type="InterPro" id="IPR006203">
    <property type="entry name" value="GHMP_knse_ATP-bd_CS"/>
</dbReference>
<dbReference type="PROSITE" id="PS00627">
    <property type="entry name" value="GHMP_KINASES_ATP"/>
    <property type="match status" value="1"/>
</dbReference>
<dbReference type="InterPro" id="IPR013750">
    <property type="entry name" value="GHMP_kinase_C_dom"/>
</dbReference>
<keyword evidence="2" id="KW-0808">Transferase</keyword>
<dbReference type="SUPFAM" id="SSF55060">
    <property type="entry name" value="GHMP Kinase, C-terminal domain"/>
    <property type="match status" value="1"/>
</dbReference>
<dbReference type="InterPro" id="IPR006204">
    <property type="entry name" value="GHMP_kinase_N_dom"/>
</dbReference>
<evidence type="ECO:0000259" key="7">
    <source>
        <dbReference type="Pfam" id="PF00288"/>
    </source>
</evidence>
<dbReference type="Pfam" id="PF00288">
    <property type="entry name" value="GHMP_kinases_N"/>
    <property type="match status" value="1"/>
</dbReference>
<keyword evidence="11" id="KW-1185">Reference proteome</keyword>
<dbReference type="InterPro" id="IPR020568">
    <property type="entry name" value="Ribosomal_Su5_D2-typ_SF"/>
</dbReference>
<dbReference type="InterPro" id="IPR000705">
    <property type="entry name" value="Galactokinase"/>
</dbReference>
<evidence type="ECO:0000256" key="1">
    <source>
        <dbReference type="ARBA" id="ARBA00006566"/>
    </source>
</evidence>
<dbReference type="PANTHER" id="PTHR10457">
    <property type="entry name" value="MEVALONATE KINASE/GALACTOKINASE"/>
    <property type="match status" value="1"/>
</dbReference>
<keyword evidence="3" id="KW-0547">Nucleotide-binding</keyword>
<evidence type="ECO:0000256" key="3">
    <source>
        <dbReference type="ARBA" id="ARBA00022741"/>
    </source>
</evidence>
<organism evidence="10 11">
    <name type="scientific">Nesterenkonia flava</name>
    <dbReference type="NCBI Taxonomy" id="469799"/>
    <lineage>
        <taxon>Bacteria</taxon>
        <taxon>Bacillati</taxon>
        <taxon>Actinomycetota</taxon>
        <taxon>Actinomycetes</taxon>
        <taxon>Micrococcales</taxon>
        <taxon>Micrococcaceae</taxon>
        <taxon>Nesterenkonia</taxon>
    </lineage>
</organism>
<dbReference type="InterPro" id="IPR006206">
    <property type="entry name" value="Mevalonate/galactokinase"/>
</dbReference>
<dbReference type="EMBL" id="JAVKGT010000013">
    <property type="protein sequence ID" value="MDR5711764.1"/>
    <property type="molecule type" value="Genomic_DNA"/>
</dbReference>
<keyword evidence="6" id="KW-0299">Galactose metabolism</keyword>
<protein>
    <submittedName>
        <fullName evidence="10">Galactokinase family protein</fullName>
    </submittedName>
</protein>
<keyword evidence="4" id="KW-0418">Kinase</keyword>
<evidence type="ECO:0000259" key="8">
    <source>
        <dbReference type="Pfam" id="PF08544"/>
    </source>
</evidence>
<evidence type="ECO:0000313" key="10">
    <source>
        <dbReference type="EMBL" id="MDR5711764.1"/>
    </source>
</evidence>
<comment type="similarity">
    <text evidence="1">Belongs to the GHMP kinase family. GalK subfamily.</text>
</comment>
<proteinExistence type="inferred from homology"/>
<dbReference type="Pfam" id="PF10509">
    <property type="entry name" value="GalKase_gal_bdg"/>
    <property type="match status" value="1"/>
</dbReference>
<dbReference type="InterPro" id="IPR036554">
    <property type="entry name" value="GHMP_kinase_C_sf"/>
</dbReference>
<feature type="domain" description="GHMP kinase C-terminal" evidence="8">
    <location>
        <begin position="367"/>
        <end position="434"/>
    </location>
</feature>
<evidence type="ECO:0000256" key="6">
    <source>
        <dbReference type="ARBA" id="ARBA00023144"/>
    </source>
</evidence>
<keyword evidence="5" id="KW-0067">ATP-binding</keyword>
<dbReference type="PANTHER" id="PTHR10457:SF7">
    <property type="entry name" value="GALACTOKINASE-RELATED"/>
    <property type="match status" value="1"/>
</dbReference>
<keyword evidence="6" id="KW-0119">Carbohydrate metabolism</keyword>
<dbReference type="InterPro" id="IPR014721">
    <property type="entry name" value="Ribsml_uS5_D2-typ_fold_subgr"/>
</dbReference>
<gene>
    <name evidence="10" type="ORF">RH857_06400</name>
</gene>
<dbReference type="InterPro" id="IPR019539">
    <property type="entry name" value="GalKase_N"/>
</dbReference>
<evidence type="ECO:0000256" key="2">
    <source>
        <dbReference type="ARBA" id="ARBA00022679"/>
    </source>
</evidence>
<comment type="caution">
    <text evidence="10">The sequence shown here is derived from an EMBL/GenBank/DDBJ whole genome shotgun (WGS) entry which is preliminary data.</text>
</comment>
<dbReference type="RefSeq" id="WP_310537143.1">
    <property type="nucleotide sequence ID" value="NZ_BAAAOC010000090.1"/>
</dbReference>
<evidence type="ECO:0000256" key="5">
    <source>
        <dbReference type="ARBA" id="ARBA00022840"/>
    </source>
</evidence>
<dbReference type="PIRSF" id="PIRSF000530">
    <property type="entry name" value="Galactokinase"/>
    <property type="match status" value="1"/>
</dbReference>
<dbReference type="PRINTS" id="PR00959">
    <property type="entry name" value="MEVGALKINASE"/>
</dbReference>
<evidence type="ECO:0000259" key="9">
    <source>
        <dbReference type="Pfam" id="PF10509"/>
    </source>
</evidence>
<feature type="domain" description="GHMP kinase N-terminal" evidence="7">
    <location>
        <begin position="140"/>
        <end position="231"/>
    </location>
</feature>
<evidence type="ECO:0000313" key="11">
    <source>
        <dbReference type="Proteomes" id="UP001260872"/>
    </source>
</evidence>
<dbReference type="Gene3D" id="3.30.230.10">
    <property type="match status" value="1"/>
</dbReference>
<dbReference type="Pfam" id="PF08544">
    <property type="entry name" value="GHMP_kinases_C"/>
    <property type="match status" value="1"/>
</dbReference>
<feature type="domain" description="Galactokinase N-terminal" evidence="9">
    <location>
        <begin position="24"/>
        <end position="72"/>
    </location>
</feature>
<dbReference type="PRINTS" id="PR00473">
    <property type="entry name" value="GALCTOKINASE"/>
</dbReference>
<dbReference type="Proteomes" id="UP001260872">
    <property type="component" value="Unassembled WGS sequence"/>
</dbReference>
<sequence>MSNETARWLSPGDSSQIASALSVRFVQVFGHEPEGVFFAPGRANLNGEHIDFHGGRCLPMALPHGTYVAAAPRQDGILRLRTLDEELDTGIVEIPASAAVSAHPHDDAPSGPAETSELPDWTRYVSGVLWTLGQLDEEHAELRLSPEFGADLLIRSTLPIGAGLSSSASLECAAALAFVALGTERGAENPQGELDGALSDAERAVIAAACVRAETEVVGAGTGGLDQTTSMRASEGKLLSLDCRDFSLRRVDISFLLRSYRFIAVDTGQPHRLVGGEFSARRAESEAAAALLGVERLRDTVPDACRRVDVDEVLEEFDRLAEGQEEINGYSTAACRRRLRHAVTEMMRSEKIHKLLTGEAHGVDHTAETIGDVMSAGHTSMRENAQVSFEMADQVVDTALREGALGARLIGGGFGGSVLTLVPKDRAAGMTKALAALSPKVRFLEVLPSAPARVV</sequence>
<dbReference type="Gene3D" id="3.30.70.890">
    <property type="entry name" value="GHMP kinase, C-terminal domain"/>
    <property type="match status" value="1"/>
</dbReference>
<evidence type="ECO:0000256" key="4">
    <source>
        <dbReference type="ARBA" id="ARBA00022777"/>
    </source>
</evidence>